<evidence type="ECO:0000313" key="2">
    <source>
        <dbReference type="EMBL" id="MDT8843887.1"/>
    </source>
</evidence>
<dbReference type="RefSeq" id="WP_046572084.1">
    <property type="nucleotide sequence ID" value="NZ_JACIII010000003.1"/>
</dbReference>
<accession>A0AAP5QKD6</accession>
<dbReference type="AlphaFoldDB" id="A0AAP5QKD6"/>
<feature type="compositionally biased region" description="Basic and acidic residues" evidence="1">
    <location>
        <begin position="55"/>
        <end position="66"/>
    </location>
</feature>
<gene>
    <name evidence="2" type="ORF">ParKJ_41565</name>
</gene>
<feature type="region of interest" description="Disordered" evidence="1">
    <location>
        <begin position="36"/>
        <end position="66"/>
    </location>
</feature>
<dbReference type="Proteomes" id="UP001246473">
    <property type="component" value="Unassembled WGS sequence"/>
</dbReference>
<organism evidence="2 3">
    <name type="scientific">Paraburkholderia fungorum</name>
    <dbReference type="NCBI Taxonomy" id="134537"/>
    <lineage>
        <taxon>Bacteria</taxon>
        <taxon>Pseudomonadati</taxon>
        <taxon>Pseudomonadota</taxon>
        <taxon>Betaproteobacteria</taxon>
        <taxon>Burkholderiales</taxon>
        <taxon>Burkholderiaceae</taxon>
        <taxon>Paraburkholderia</taxon>
    </lineage>
</organism>
<protein>
    <submittedName>
        <fullName evidence="2">Uncharacterized protein</fullName>
    </submittedName>
</protein>
<evidence type="ECO:0000256" key="1">
    <source>
        <dbReference type="SAM" id="MobiDB-lite"/>
    </source>
</evidence>
<name>A0AAP5QKD6_9BURK</name>
<evidence type="ECO:0000313" key="3">
    <source>
        <dbReference type="Proteomes" id="UP001246473"/>
    </source>
</evidence>
<reference evidence="2" key="1">
    <citation type="submission" date="2022-08" db="EMBL/GenBank/DDBJ databases">
        <authorList>
            <person name="Kim S.-J."/>
        </authorList>
    </citation>
    <scope>NUCLEOTIDE SEQUENCE</scope>
    <source>
        <strain evidence="2">KJ</strain>
    </source>
</reference>
<dbReference type="EMBL" id="JANSLM010000031">
    <property type="protein sequence ID" value="MDT8843887.1"/>
    <property type="molecule type" value="Genomic_DNA"/>
</dbReference>
<comment type="caution">
    <text evidence="2">The sequence shown here is derived from an EMBL/GenBank/DDBJ whole genome shotgun (WGS) entry which is preliminary data.</text>
</comment>
<proteinExistence type="predicted"/>
<sequence length="66" mass="7272">MVVVSGEGSRLERGMDERRDAGRVAALQRKTVLIGDAHDGRPLDQVTPTTSQNRVEGKDPVRFRAL</sequence>